<evidence type="ECO:0000313" key="2">
    <source>
        <dbReference type="Ensembl" id="ENSLLTP00000021272.1"/>
    </source>
</evidence>
<evidence type="ECO:0000256" key="1">
    <source>
        <dbReference type="SAM" id="Phobius"/>
    </source>
</evidence>
<keyword evidence="1" id="KW-0812">Transmembrane</keyword>
<dbReference type="Ensembl" id="ENSLLTT00000022057.1">
    <property type="protein sequence ID" value="ENSLLTP00000021272.1"/>
    <property type="gene ID" value="ENSLLTG00000015894.1"/>
</dbReference>
<proteinExistence type="predicted"/>
<name>A0A8C5SNQ3_LATLA</name>
<keyword evidence="1" id="KW-0472">Membrane</keyword>
<keyword evidence="3" id="KW-1185">Reference proteome</keyword>
<accession>A0A8C5SNQ3</accession>
<organism evidence="2 3">
    <name type="scientific">Laticauda laticaudata</name>
    <name type="common">Blue-ringed sea krait</name>
    <name type="synonym">Blue-lipped sea krait</name>
    <dbReference type="NCBI Taxonomy" id="8630"/>
    <lineage>
        <taxon>Eukaryota</taxon>
        <taxon>Metazoa</taxon>
        <taxon>Chordata</taxon>
        <taxon>Craniata</taxon>
        <taxon>Vertebrata</taxon>
        <taxon>Euteleostomi</taxon>
        <taxon>Lepidosauria</taxon>
        <taxon>Squamata</taxon>
        <taxon>Bifurcata</taxon>
        <taxon>Unidentata</taxon>
        <taxon>Episquamata</taxon>
        <taxon>Toxicofera</taxon>
        <taxon>Serpentes</taxon>
        <taxon>Colubroidea</taxon>
        <taxon>Elapidae</taxon>
        <taxon>Laticaudinae</taxon>
        <taxon>Laticauda</taxon>
    </lineage>
</organism>
<sequence length="95" mass="10378">MASRRMETKPVITCLKTLLIIYSFVFWVSTPKPRAGSSIVKVKRVEGIRSGNSPPPGWVYVPSALASSEVTEHCNGNRSAGSLLRKRLFACSPPC</sequence>
<keyword evidence="1" id="KW-1133">Transmembrane helix</keyword>
<reference evidence="2" key="1">
    <citation type="submission" date="2025-08" db="UniProtKB">
        <authorList>
            <consortium name="Ensembl"/>
        </authorList>
    </citation>
    <scope>IDENTIFICATION</scope>
</reference>
<reference evidence="2" key="2">
    <citation type="submission" date="2025-09" db="UniProtKB">
        <authorList>
            <consortium name="Ensembl"/>
        </authorList>
    </citation>
    <scope>IDENTIFICATION</scope>
</reference>
<feature type="transmembrane region" description="Helical" evidence="1">
    <location>
        <begin position="12"/>
        <end position="29"/>
    </location>
</feature>
<dbReference type="Proteomes" id="UP000694406">
    <property type="component" value="Unplaced"/>
</dbReference>
<dbReference type="AlphaFoldDB" id="A0A8C5SNQ3"/>
<evidence type="ECO:0000313" key="3">
    <source>
        <dbReference type="Proteomes" id="UP000694406"/>
    </source>
</evidence>
<dbReference type="GeneTree" id="ENSGT01120000277694"/>
<protein>
    <submittedName>
        <fullName evidence="2">Uncharacterized protein</fullName>
    </submittedName>
</protein>